<feature type="transmembrane region" description="Helical" evidence="1">
    <location>
        <begin position="22"/>
        <end position="41"/>
    </location>
</feature>
<name>F3FDT9_PSESX</name>
<accession>F3FDT9</accession>
<comment type="caution">
    <text evidence="2">The sequence shown here is derived from an EMBL/GenBank/DDBJ whole genome shotgun (WGS) entry which is preliminary data.</text>
</comment>
<proteinExistence type="predicted"/>
<dbReference type="Proteomes" id="UP000004471">
    <property type="component" value="Unassembled WGS sequence"/>
</dbReference>
<keyword evidence="1" id="KW-0472">Membrane</keyword>
<dbReference type="HOGENOM" id="CLU_3188001_0_0_6"/>
<dbReference type="EMBL" id="AEAH01000203">
    <property type="protein sequence ID" value="EGH28375.1"/>
    <property type="molecule type" value="Genomic_DNA"/>
</dbReference>
<evidence type="ECO:0000313" key="3">
    <source>
        <dbReference type="Proteomes" id="UP000004471"/>
    </source>
</evidence>
<dbReference type="AlphaFoldDB" id="F3FDT9"/>
<organism evidence="2 3">
    <name type="scientific">Pseudomonas syringae pv. japonica str. M301072</name>
    <dbReference type="NCBI Taxonomy" id="629262"/>
    <lineage>
        <taxon>Bacteria</taxon>
        <taxon>Pseudomonadati</taxon>
        <taxon>Pseudomonadota</taxon>
        <taxon>Gammaproteobacteria</taxon>
        <taxon>Pseudomonadales</taxon>
        <taxon>Pseudomonadaceae</taxon>
        <taxon>Pseudomonas</taxon>
        <taxon>Pseudomonas syringae</taxon>
    </lineage>
</organism>
<gene>
    <name evidence="2" type="ORF">PSYJA_05004</name>
</gene>
<evidence type="ECO:0000256" key="1">
    <source>
        <dbReference type="SAM" id="Phobius"/>
    </source>
</evidence>
<evidence type="ECO:0000313" key="2">
    <source>
        <dbReference type="EMBL" id="EGH28375.1"/>
    </source>
</evidence>
<keyword evidence="1" id="KW-0812">Transmembrane</keyword>
<protein>
    <submittedName>
        <fullName evidence="2">Uncharacterized protein</fullName>
    </submittedName>
</protein>
<keyword evidence="1" id="KW-1133">Transmembrane helix</keyword>
<reference evidence="2 3" key="1">
    <citation type="journal article" date="2011" name="PLoS Pathog.">
        <title>Dynamic evolution of pathogenicity revealed by sequencing and comparative genomics of 19 Pseudomonas syringae isolates.</title>
        <authorList>
            <person name="Baltrus D.A."/>
            <person name="Nishimura M.T."/>
            <person name="Romanchuk A."/>
            <person name="Chang J.H."/>
            <person name="Mukhtar M.S."/>
            <person name="Cherkis K."/>
            <person name="Roach J."/>
            <person name="Grant S.R."/>
            <person name="Jones C.D."/>
            <person name="Dangl J.L."/>
        </authorList>
    </citation>
    <scope>NUCLEOTIDE SEQUENCE [LARGE SCALE GENOMIC DNA]</scope>
    <source>
        <strain evidence="3">M301072PT</strain>
    </source>
</reference>
<sequence length="46" mass="5180">MRIISEITQSEAMASFLARPRFALGATIYFAGTMLLLIEAIKTLYR</sequence>